<evidence type="ECO:0000256" key="5">
    <source>
        <dbReference type="ARBA" id="ARBA00022989"/>
    </source>
</evidence>
<gene>
    <name evidence="9" type="ORF">ACFQDM_02440</name>
</gene>
<organism evidence="9 10">
    <name type="scientific">Ponticaulis profundi</name>
    <dbReference type="NCBI Taxonomy" id="2665222"/>
    <lineage>
        <taxon>Bacteria</taxon>
        <taxon>Pseudomonadati</taxon>
        <taxon>Pseudomonadota</taxon>
        <taxon>Alphaproteobacteria</taxon>
        <taxon>Hyphomonadales</taxon>
        <taxon>Hyphomonadaceae</taxon>
        <taxon>Ponticaulis</taxon>
    </lineage>
</organism>
<keyword evidence="10" id="KW-1185">Reference proteome</keyword>
<dbReference type="PANTHER" id="PTHR30558">
    <property type="entry name" value="EXBD MEMBRANE COMPONENT OF PMF-DRIVEN MACROMOLECULE IMPORT SYSTEM"/>
    <property type="match status" value="1"/>
</dbReference>
<keyword evidence="7" id="KW-0653">Protein transport</keyword>
<accession>A0ABW1S5N6</accession>
<dbReference type="RefSeq" id="WP_377374976.1">
    <property type="nucleotide sequence ID" value="NZ_JBHSSW010000003.1"/>
</dbReference>
<name>A0ABW1S5N6_9PROT</name>
<dbReference type="EMBL" id="JBHSSW010000003">
    <property type="protein sequence ID" value="MFC6196915.1"/>
    <property type="molecule type" value="Genomic_DNA"/>
</dbReference>
<keyword evidence="7" id="KW-0813">Transport</keyword>
<dbReference type="Proteomes" id="UP001596303">
    <property type="component" value="Unassembled WGS sequence"/>
</dbReference>
<evidence type="ECO:0000256" key="8">
    <source>
        <dbReference type="SAM" id="Phobius"/>
    </source>
</evidence>
<evidence type="ECO:0000256" key="7">
    <source>
        <dbReference type="RuleBase" id="RU003879"/>
    </source>
</evidence>
<comment type="caution">
    <text evidence="9">The sequence shown here is derived from an EMBL/GenBank/DDBJ whole genome shotgun (WGS) entry which is preliminary data.</text>
</comment>
<dbReference type="PANTHER" id="PTHR30558:SF13">
    <property type="entry name" value="BIOPOLYMER TRANSPORT PROTEIN EXBD2"/>
    <property type="match status" value="1"/>
</dbReference>
<evidence type="ECO:0000256" key="4">
    <source>
        <dbReference type="ARBA" id="ARBA00022692"/>
    </source>
</evidence>
<sequence length="131" mass="13939">MRHRKISSAEADMTPLLDIVFILLIFFVVTATFLKEQAMDMTPPPASGHSAITSPAILVSISPEGLVRVNGALSDIEMVRAKIERELAELPDQSVIVQAASVAKNGLVIRAVDQARSAGVQSIGFMVAEPG</sequence>
<dbReference type="Gene3D" id="3.30.420.270">
    <property type="match status" value="1"/>
</dbReference>
<keyword evidence="6 8" id="KW-0472">Membrane</keyword>
<comment type="subcellular location">
    <subcellularLocation>
        <location evidence="1">Cell membrane</location>
        <topology evidence="1">Single-pass membrane protein</topology>
    </subcellularLocation>
    <subcellularLocation>
        <location evidence="7">Cell membrane</location>
        <topology evidence="7">Single-pass type II membrane protein</topology>
    </subcellularLocation>
</comment>
<feature type="transmembrane region" description="Helical" evidence="8">
    <location>
        <begin position="16"/>
        <end position="34"/>
    </location>
</feature>
<keyword evidence="3" id="KW-1003">Cell membrane</keyword>
<evidence type="ECO:0000313" key="9">
    <source>
        <dbReference type="EMBL" id="MFC6196915.1"/>
    </source>
</evidence>
<dbReference type="InterPro" id="IPR003400">
    <property type="entry name" value="ExbD"/>
</dbReference>
<evidence type="ECO:0000256" key="6">
    <source>
        <dbReference type="ARBA" id="ARBA00023136"/>
    </source>
</evidence>
<protein>
    <submittedName>
        <fullName evidence="9">ExbD/TolR family protein</fullName>
    </submittedName>
</protein>
<keyword evidence="4 7" id="KW-0812">Transmembrane</keyword>
<dbReference type="Pfam" id="PF02472">
    <property type="entry name" value="ExbD"/>
    <property type="match status" value="1"/>
</dbReference>
<proteinExistence type="inferred from homology"/>
<keyword evidence="5 8" id="KW-1133">Transmembrane helix</keyword>
<evidence type="ECO:0000256" key="2">
    <source>
        <dbReference type="ARBA" id="ARBA00005811"/>
    </source>
</evidence>
<reference evidence="10" key="1">
    <citation type="journal article" date="2019" name="Int. J. Syst. Evol. Microbiol.">
        <title>The Global Catalogue of Microorganisms (GCM) 10K type strain sequencing project: providing services to taxonomists for standard genome sequencing and annotation.</title>
        <authorList>
            <consortium name="The Broad Institute Genomics Platform"/>
            <consortium name="The Broad Institute Genome Sequencing Center for Infectious Disease"/>
            <person name="Wu L."/>
            <person name="Ma J."/>
        </authorList>
    </citation>
    <scope>NUCLEOTIDE SEQUENCE [LARGE SCALE GENOMIC DNA]</scope>
    <source>
        <strain evidence="10">CGMCC-1.15741</strain>
    </source>
</reference>
<evidence type="ECO:0000256" key="1">
    <source>
        <dbReference type="ARBA" id="ARBA00004162"/>
    </source>
</evidence>
<evidence type="ECO:0000313" key="10">
    <source>
        <dbReference type="Proteomes" id="UP001596303"/>
    </source>
</evidence>
<evidence type="ECO:0000256" key="3">
    <source>
        <dbReference type="ARBA" id="ARBA00022475"/>
    </source>
</evidence>
<comment type="similarity">
    <text evidence="2 7">Belongs to the ExbD/TolR family.</text>
</comment>